<accession>A0A812R032</accession>
<evidence type="ECO:0000313" key="2">
    <source>
        <dbReference type="EMBL" id="CAE7413953.1"/>
    </source>
</evidence>
<keyword evidence="3" id="KW-1185">Reference proteome</keyword>
<feature type="region of interest" description="Disordered" evidence="1">
    <location>
        <begin position="1"/>
        <end position="25"/>
    </location>
</feature>
<reference evidence="2" key="1">
    <citation type="submission" date="2021-02" db="EMBL/GenBank/DDBJ databases">
        <authorList>
            <person name="Dougan E. K."/>
            <person name="Rhodes N."/>
            <person name="Thang M."/>
            <person name="Chan C."/>
        </authorList>
    </citation>
    <scope>NUCLEOTIDE SEQUENCE</scope>
</reference>
<evidence type="ECO:0000313" key="3">
    <source>
        <dbReference type="Proteomes" id="UP000604046"/>
    </source>
</evidence>
<feature type="region of interest" description="Disordered" evidence="1">
    <location>
        <begin position="74"/>
        <end position="94"/>
    </location>
</feature>
<feature type="compositionally biased region" description="Polar residues" evidence="1">
    <location>
        <begin position="1"/>
        <end position="10"/>
    </location>
</feature>
<name>A0A812R032_9DINO</name>
<gene>
    <name evidence="2" type="ORF">SNAT2548_LOCUS22504</name>
</gene>
<organism evidence="2 3">
    <name type="scientific">Symbiodinium natans</name>
    <dbReference type="NCBI Taxonomy" id="878477"/>
    <lineage>
        <taxon>Eukaryota</taxon>
        <taxon>Sar</taxon>
        <taxon>Alveolata</taxon>
        <taxon>Dinophyceae</taxon>
        <taxon>Suessiales</taxon>
        <taxon>Symbiodiniaceae</taxon>
        <taxon>Symbiodinium</taxon>
    </lineage>
</organism>
<protein>
    <submittedName>
        <fullName evidence="2">Uncharacterized protein</fullName>
    </submittedName>
</protein>
<comment type="caution">
    <text evidence="2">The sequence shown here is derived from an EMBL/GenBank/DDBJ whole genome shotgun (WGS) entry which is preliminary data.</text>
</comment>
<proteinExistence type="predicted"/>
<dbReference type="EMBL" id="CAJNDS010002291">
    <property type="protein sequence ID" value="CAE7413953.1"/>
    <property type="molecule type" value="Genomic_DNA"/>
</dbReference>
<dbReference type="OrthoDB" id="407127at2759"/>
<dbReference type="AlphaFoldDB" id="A0A812R032"/>
<sequence>MVDSSVNLSGSGRLRRPVWATPPQPLQSLDDPLLRGEALLSPTVVSSHTQLPGLLKQPSFPKSASAPVFPAAEKKPVLRPLEHRPSTSAGSDVSVPSRGTACGHVLVLRCSGARSFCQPFYSAHELPILLMRGMNAAMPRLCSCCCVRHTRCCGSRATLTQVAS</sequence>
<dbReference type="Proteomes" id="UP000604046">
    <property type="component" value="Unassembled WGS sequence"/>
</dbReference>
<evidence type="ECO:0000256" key="1">
    <source>
        <dbReference type="SAM" id="MobiDB-lite"/>
    </source>
</evidence>
<feature type="compositionally biased region" description="Basic and acidic residues" evidence="1">
    <location>
        <begin position="74"/>
        <end position="85"/>
    </location>
</feature>